<dbReference type="EMBL" id="BQNB010012204">
    <property type="protein sequence ID" value="GJT00546.1"/>
    <property type="molecule type" value="Genomic_DNA"/>
</dbReference>
<dbReference type="Proteomes" id="UP001151760">
    <property type="component" value="Unassembled WGS sequence"/>
</dbReference>
<protein>
    <submittedName>
        <fullName evidence="2">Uncharacterized protein</fullName>
    </submittedName>
</protein>
<proteinExistence type="predicted"/>
<gene>
    <name evidence="2" type="ORF">Tco_0821715</name>
</gene>
<evidence type="ECO:0000256" key="1">
    <source>
        <dbReference type="SAM" id="MobiDB-lite"/>
    </source>
</evidence>
<sequence length="159" mass="18466">MIKNGGNGSFRVVFPLVRLVSLLWGFNSLRLCFLNFSNDLRIIKEQRIAAYNGYRRGGMNNDETTQDEKEPMKDDDDDIGDLEDYLIQKDPPYYELTKQDDEFGVLVFWNSMCLEFFWNKEYRGLNSSDGGYYKRLIQFAGGGDFSEEFKRTASDKAGR</sequence>
<evidence type="ECO:0000313" key="3">
    <source>
        <dbReference type="Proteomes" id="UP001151760"/>
    </source>
</evidence>
<reference evidence="2" key="2">
    <citation type="submission" date="2022-01" db="EMBL/GenBank/DDBJ databases">
        <authorList>
            <person name="Yamashiro T."/>
            <person name="Shiraishi A."/>
            <person name="Satake H."/>
            <person name="Nakayama K."/>
        </authorList>
    </citation>
    <scope>NUCLEOTIDE SEQUENCE</scope>
</reference>
<accession>A0ABQ5AD04</accession>
<keyword evidence="3" id="KW-1185">Reference proteome</keyword>
<reference evidence="2" key="1">
    <citation type="journal article" date="2022" name="Int. J. Mol. Sci.">
        <title>Draft Genome of Tanacetum Coccineum: Genomic Comparison of Closely Related Tanacetum-Family Plants.</title>
        <authorList>
            <person name="Yamashiro T."/>
            <person name="Shiraishi A."/>
            <person name="Nakayama K."/>
            <person name="Satake H."/>
        </authorList>
    </citation>
    <scope>NUCLEOTIDE SEQUENCE</scope>
</reference>
<evidence type="ECO:0000313" key="2">
    <source>
        <dbReference type="EMBL" id="GJT00546.1"/>
    </source>
</evidence>
<feature type="region of interest" description="Disordered" evidence="1">
    <location>
        <begin position="59"/>
        <end position="80"/>
    </location>
</feature>
<organism evidence="2 3">
    <name type="scientific">Tanacetum coccineum</name>
    <dbReference type="NCBI Taxonomy" id="301880"/>
    <lineage>
        <taxon>Eukaryota</taxon>
        <taxon>Viridiplantae</taxon>
        <taxon>Streptophyta</taxon>
        <taxon>Embryophyta</taxon>
        <taxon>Tracheophyta</taxon>
        <taxon>Spermatophyta</taxon>
        <taxon>Magnoliopsida</taxon>
        <taxon>eudicotyledons</taxon>
        <taxon>Gunneridae</taxon>
        <taxon>Pentapetalae</taxon>
        <taxon>asterids</taxon>
        <taxon>campanulids</taxon>
        <taxon>Asterales</taxon>
        <taxon>Asteraceae</taxon>
        <taxon>Asteroideae</taxon>
        <taxon>Anthemideae</taxon>
        <taxon>Anthemidinae</taxon>
        <taxon>Tanacetum</taxon>
    </lineage>
</organism>
<name>A0ABQ5AD04_9ASTR</name>
<comment type="caution">
    <text evidence="2">The sequence shown here is derived from an EMBL/GenBank/DDBJ whole genome shotgun (WGS) entry which is preliminary data.</text>
</comment>